<dbReference type="CDD" id="cd15862">
    <property type="entry name" value="SNARE_Vti1"/>
    <property type="match status" value="1"/>
</dbReference>
<keyword evidence="8 10" id="KW-0472">Membrane</keyword>
<name>A0A316Z6X0_9BASI</name>
<comment type="similarity">
    <text evidence="2">Belongs to the VTI1 family.</text>
</comment>
<dbReference type="InterPro" id="IPR038407">
    <property type="entry name" value="v-SNARE_N_sf"/>
</dbReference>
<dbReference type="EMBL" id="KZ819295">
    <property type="protein sequence ID" value="PWN97311.1"/>
    <property type="molecule type" value="Genomic_DNA"/>
</dbReference>
<evidence type="ECO:0000256" key="7">
    <source>
        <dbReference type="ARBA" id="ARBA00023054"/>
    </source>
</evidence>
<keyword evidence="5" id="KW-0653">Protein transport</keyword>
<dbReference type="GO" id="GO:0005484">
    <property type="term" value="F:SNAP receptor activity"/>
    <property type="evidence" value="ECO:0007669"/>
    <property type="project" value="TreeGrafter"/>
</dbReference>
<dbReference type="InterPro" id="IPR007705">
    <property type="entry name" value="Vesicle_trsprt_v-SNARE_N"/>
</dbReference>
<dbReference type="STRING" id="58919.A0A316Z6X0"/>
<dbReference type="Pfam" id="PF12352">
    <property type="entry name" value="V-SNARE_C"/>
    <property type="match status" value="1"/>
</dbReference>
<dbReference type="GO" id="GO:0006896">
    <property type="term" value="P:Golgi to vacuole transport"/>
    <property type="evidence" value="ECO:0007669"/>
    <property type="project" value="TreeGrafter"/>
</dbReference>
<reference evidence="12 13" key="1">
    <citation type="journal article" date="2018" name="Mol. Biol. Evol.">
        <title>Broad Genomic Sampling Reveals a Smut Pathogenic Ancestry of the Fungal Clade Ustilaginomycotina.</title>
        <authorList>
            <person name="Kijpornyongpan T."/>
            <person name="Mondo S.J."/>
            <person name="Barry K."/>
            <person name="Sandor L."/>
            <person name="Lee J."/>
            <person name="Lipzen A."/>
            <person name="Pangilinan J."/>
            <person name="LaButti K."/>
            <person name="Hainaut M."/>
            <person name="Henrissat B."/>
            <person name="Grigoriev I.V."/>
            <person name="Spatafora J.W."/>
            <person name="Aime M.C."/>
        </authorList>
    </citation>
    <scope>NUCLEOTIDE SEQUENCE [LARGE SCALE GENOMIC DNA]</scope>
    <source>
        <strain evidence="12 13">MCA 4186</strain>
    </source>
</reference>
<protein>
    <submittedName>
        <fullName evidence="12">V-snare-domain-containing protein</fullName>
    </submittedName>
</protein>
<dbReference type="OrthoDB" id="430637at2759"/>
<dbReference type="GO" id="GO:0031902">
    <property type="term" value="C:late endosome membrane"/>
    <property type="evidence" value="ECO:0007669"/>
    <property type="project" value="TreeGrafter"/>
</dbReference>
<accession>A0A316Z6X0</accession>
<dbReference type="Gene3D" id="1.20.58.400">
    <property type="entry name" value="t-snare proteins"/>
    <property type="match status" value="1"/>
</dbReference>
<evidence type="ECO:0000256" key="1">
    <source>
        <dbReference type="ARBA" id="ARBA00004211"/>
    </source>
</evidence>
<keyword evidence="3" id="KW-0813">Transport</keyword>
<keyword evidence="7" id="KW-0175">Coiled coil</keyword>
<feature type="region of interest" description="Disordered" evidence="9">
    <location>
        <begin position="87"/>
        <end position="112"/>
    </location>
</feature>
<dbReference type="SUPFAM" id="SSF58038">
    <property type="entry name" value="SNARE fusion complex"/>
    <property type="match status" value="1"/>
</dbReference>
<evidence type="ECO:0000256" key="8">
    <source>
        <dbReference type="ARBA" id="ARBA00023136"/>
    </source>
</evidence>
<dbReference type="GeneID" id="37268147"/>
<keyword evidence="6 10" id="KW-1133">Transmembrane helix</keyword>
<dbReference type="Proteomes" id="UP000245946">
    <property type="component" value="Unassembled WGS sequence"/>
</dbReference>
<dbReference type="GO" id="GO:0005829">
    <property type="term" value="C:cytosol"/>
    <property type="evidence" value="ECO:0007669"/>
    <property type="project" value="GOC"/>
</dbReference>
<evidence type="ECO:0000313" key="12">
    <source>
        <dbReference type="EMBL" id="PWN97311.1"/>
    </source>
</evidence>
<dbReference type="GO" id="GO:0005789">
    <property type="term" value="C:endoplasmic reticulum membrane"/>
    <property type="evidence" value="ECO:0007669"/>
    <property type="project" value="TreeGrafter"/>
</dbReference>
<dbReference type="GO" id="GO:0005794">
    <property type="term" value="C:Golgi apparatus"/>
    <property type="evidence" value="ECO:0007669"/>
    <property type="project" value="TreeGrafter"/>
</dbReference>
<evidence type="ECO:0000256" key="9">
    <source>
        <dbReference type="SAM" id="MobiDB-lite"/>
    </source>
</evidence>
<evidence type="ECO:0000256" key="2">
    <source>
        <dbReference type="ARBA" id="ARBA00006108"/>
    </source>
</evidence>
<dbReference type="Pfam" id="PF05008">
    <property type="entry name" value="V-SNARE"/>
    <property type="match status" value="1"/>
</dbReference>
<comment type="subcellular location">
    <subcellularLocation>
        <location evidence="1">Membrane</location>
        <topology evidence="1">Single-pass type IV membrane protein</topology>
    </subcellularLocation>
</comment>
<dbReference type="Gene3D" id="1.20.5.110">
    <property type="match status" value="1"/>
</dbReference>
<organism evidence="12 13">
    <name type="scientific">Tilletiopsis washingtonensis</name>
    <dbReference type="NCBI Taxonomy" id="58919"/>
    <lineage>
        <taxon>Eukaryota</taxon>
        <taxon>Fungi</taxon>
        <taxon>Dikarya</taxon>
        <taxon>Basidiomycota</taxon>
        <taxon>Ustilaginomycotina</taxon>
        <taxon>Exobasidiomycetes</taxon>
        <taxon>Entylomatales</taxon>
        <taxon>Entylomatales incertae sedis</taxon>
        <taxon>Tilletiopsis</taxon>
    </lineage>
</organism>
<evidence type="ECO:0000256" key="3">
    <source>
        <dbReference type="ARBA" id="ARBA00022448"/>
    </source>
</evidence>
<evidence type="ECO:0000256" key="5">
    <source>
        <dbReference type="ARBA" id="ARBA00022927"/>
    </source>
</evidence>
<dbReference type="GO" id="GO:0012507">
    <property type="term" value="C:ER to Golgi transport vesicle membrane"/>
    <property type="evidence" value="ECO:0007669"/>
    <property type="project" value="TreeGrafter"/>
</dbReference>
<feature type="transmembrane region" description="Helical" evidence="10">
    <location>
        <begin position="201"/>
        <end position="219"/>
    </location>
</feature>
<dbReference type="InterPro" id="IPR000727">
    <property type="entry name" value="T_SNARE_dom"/>
</dbReference>
<keyword evidence="4 10" id="KW-0812">Transmembrane</keyword>
<keyword evidence="13" id="KW-1185">Reference proteome</keyword>
<evidence type="ECO:0000256" key="4">
    <source>
        <dbReference type="ARBA" id="ARBA00022692"/>
    </source>
</evidence>
<dbReference type="GO" id="GO:0006886">
    <property type="term" value="P:intracellular protein transport"/>
    <property type="evidence" value="ECO:0007669"/>
    <property type="project" value="InterPro"/>
</dbReference>
<dbReference type="PANTHER" id="PTHR21230">
    <property type="entry name" value="VESICLE TRANSPORT V-SNARE PROTEIN VTI1-RELATED"/>
    <property type="match status" value="1"/>
</dbReference>
<dbReference type="GO" id="GO:0042147">
    <property type="term" value="P:retrograde transport, endosome to Golgi"/>
    <property type="evidence" value="ECO:0007669"/>
    <property type="project" value="TreeGrafter"/>
</dbReference>
<evidence type="ECO:0000259" key="11">
    <source>
        <dbReference type="SMART" id="SM00397"/>
    </source>
</evidence>
<dbReference type="GO" id="GO:0031201">
    <property type="term" value="C:SNARE complex"/>
    <property type="evidence" value="ECO:0007669"/>
    <property type="project" value="TreeGrafter"/>
</dbReference>
<dbReference type="SUPFAM" id="SSF47661">
    <property type="entry name" value="t-snare proteins"/>
    <property type="match status" value="1"/>
</dbReference>
<feature type="domain" description="T-SNARE coiled-coil homology" evidence="11">
    <location>
        <begin position="125"/>
        <end position="192"/>
    </location>
</feature>
<dbReference type="RefSeq" id="XP_025597590.1">
    <property type="nucleotide sequence ID" value="XM_025740601.1"/>
</dbReference>
<evidence type="ECO:0000313" key="13">
    <source>
        <dbReference type="Proteomes" id="UP000245946"/>
    </source>
</evidence>
<evidence type="ECO:0000256" key="6">
    <source>
        <dbReference type="ARBA" id="ARBA00022989"/>
    </source>
</evidence>
<dbReference type="GO" id="GO:0006891">
    <property type="term" value="P:intra-Golgi vesicle-mediated transport"/>
    <property type="evidence" value="ECO:0007669"/>
    <property type="project" value="TreeGrafter"/>
</dbReference>
<dbReference type="AlphaFoldDB" id="A0A316Z6X0"/>
<sequence length="222" mass="24622">MTDLFTSYASDFAELAEAIEGKLGGLPATGEARRAALRRADMEAEEAEEILGQMDVELQGLPGAAKARCATELRERKMRLEKIRKDIRSATSRSTGRELPGGGFADSGGDLEAEGEEGAYAQRQRLLQGTATLEDGSRRLEESHRLALQTEDMGADILRDLRGQREQIENSRDTLRQADTNIDRSSRTLQLMIRRAKQQKLTMAAILTVLVLLILLILYSKF</sequence>
<dbReference type="GO" id="GO:0000149">
    <property type="term" value="F:SNARE binding"/>
    <property type="evidence" value="ECO:0007669"/>
    <property type="project" value="TreeGrafter"/>
</dbReference>
<dbReference type="InterPro" id="IPR010989">
    <property type="entry name" value="SNARE"/>
</dbReference>
<dbReference type="SMART" id="SM00397">
    <property type="entry name" value="t_SNARE"/>
    <property type="match status" value="1"/>
</dbReference>
<dbReference type="PANTHER" id="PTHR21230:SF26">
    <property type="entry name" value="VESICLE TRANSPORT THROUGH INTERACTION WITH T-SNARES HOMOLOG 1A"/>
    <property type="match status" value="1"/>
</dbReference>
<proteinExistence type="inferred from homology"/>
<dbReference type="GO" id="GO:0016236">
    <property type="term" value="P:macroautophagy"/>
    <property type="evidence" value="ECO:0007669"/>
    <property type="project" value="TreeGrafter"/>
</dbReference>
<evidence type="ECO:0000256" key="10">
    <source>
        <dbReference type="SAM" id="Phobius"/>
    </source>
</evidence>
<gene>
    <name evidence="12" type="ORF">FA09DRAFT_309155</name>
</gene>
<dbReference type="FunFam" id="1.20.5.110:FF:000002">
    <property type="entry name" value="Vesicle transport through interaction with t-SNAREsB"/>
    <property type="match status" value="1"/>
</dbReference>
<dbReference type="GO" id="GO:0048280">
    <property type="term" value="P:vesicle fusion with Golgi apparatus"/>
    <property type="evidence" value="ECO:0007669"/>
    <property type="project" value="TreeGrafter"/>
</dbReference>